<proteinExistence type="predicted"/>
<reference evidence="1" key="1">
    <citation type="journal article" date="2015" name="Nature">
        <title>Complex archaea that bridge the gap between prokaryotes and eukaryotes.</title>
        <authorList>
            <person name="Spang A."/>
            <person name="Saw J.H."/>
            <person name="Jorgensen S.L."/>
            <person name="Zaremba-Niedzwiedzka K."/>
            <person name="Martijn J."/>
            <person name="Lind A.E."/>
            <person name="van Eijk R."/>
            <person name="Schleper C."/>
            <person name="Guy L."/>
            <person name="Ettema T.J."/>
        </authorList>
    </citation>
    <scope>NUCLEOTIDE SEQUENCE</scope>
</reference>
<accession>A0A0F9NT47</accession>
<dbReference type="EMBL" id="LAZR01006452">
    <property type="protein sequence ID" value="KKM92020.1"/>
    <property type="molecule type" value="Genomic_DNA"/>
</dbReference>
<organism evidence="1">
    <name type="scientific">marine sediment metagenome</name>
    <dbReference type="NCBI Taxonomy" id="412755"/>
    <lineage>
        <taxon>unclassified sequences</taxon>
        <taxon>metagenomes</taxon>
        <taxon>ecological metagenomes</taxon>
    </lineage>
</organism>
<protein>
    <submittedName>
        <fullName evidence="1">Uncharacterized protein</fullName>
    </submittedName>
</protein>
<comment type="caution">
    <text evidence="1">The sequence shown here is derived from an EMBL/GenBank/DDBJ whole genome shotgun (WGS) entry which is preliminary data.</text>
</comment>
<sequence>MKKKGKGFYTCYIMPVNQFGENWSLQDIDGYLNDFIKENNTLPNTMSMSFSDYCYFTRLFTPTIEVHKNHYLKYKGVIIGYSI</sequence>
<evidence type="ECO:0000313" key="1">
    <source>
        <dbReference type="EMBL" id="KKM92020.1"/>
    </source>
</evidence>
<dbReference type="AlphaFoldDB" id="A0A0F9NT47"/>
<gene>
    <name evidence="1" type="ORF">LCGC14_1222670</name>
</gene>
<name>A0A0F9NT47_9ZZZZ</name>